<dbReference type="RefSeq" id="WP_114304475.1">
    <property type="nucleotide sequence ID" value="NZ_QPIE01000007.1"/>
</dbReference>
<comment type="caution">
    <text evidence="5">The sequence shown here is derived from an EMBL/GenBank/DDBJ whole genome shotgun (WGS) entry which is preliminary data.</text>
</comment>
<protein>
    <recommendedName>
        <fullName evidence="2">peptidylprolyl isomerase</fullName>
        <ecNumber evidence="2">5.2.1.8</ecNumber>
    </recommendedName>
</protein>
<evidence type="ECO:0000313" key="5">
    <source>
        <dbReference type="EMBL" id="RCU42376.1"/>
    </source>
</evidence>
<keyword evidence="3" id="KW-0697">Rotamase</keyword>
<dbReference type="InterPro" id="IPR001179">
    <property type="entry name" value="PPIase_FKBP_dom"/>
</dbReference>
<accession>A0A368MWJ0</accession>
<gene>
    <name evidence="5" type="ORF">DQ356_10430</name>
</gene>
<evidence type="ECO:0000256" key="2">
    <source>
        <dbReference type="ARBA" id="ARBA00013194"/>
    </source>
</evidence>
<evidence type="ECO:0000256" key="3">
    <source>
        <dbReference type="ARBA" id="ARBA00023110"/>
    </source>
</evidence>
<evidence type="ECO:0000313" key="6">
    <source>
        <dbReference type="Proteomes" id="UP000252172"/>
    </source>
</evidence>
<evidence type="ECO:0000259" key="4">
    <source>
        <dbReference type="Pfam" id="PF00254"/>
    </source>
</evidence>
<dbReference type="SUPFAM" id="SSF54534">
    <property type="entry name" value="FKBP-like"/>
    <property type="match status" value="1"/>
</dbReference>
<evidence type="ECO:0000256" key="1">
    <source>
        <dbReference type="ARBA" id="ARBA00000971"/>
    </source>
</evidence>
<proteinExistence type="predicted"/>
<comment type="catalytic activity">
    <reaction evidence="1">
        <text>[protein]-peptidylproline (omega=180) = [protein]-peptidylproline (omega=0)</text>
        <dbReference type="Rhea" id="RHEA:16237"/>
        <dbReference type="Rhea" id="RHEA-COMP:10747"/>
        <dbReference type="Rhea" id="RHEA-COMP:10748"/>
        <dbReference type="ChEBI" id="CHEBI:83833"/>
        <dbReference type="ChEBI" id="CHEBI:83834"/>
        <dbReference type="EC" id="5.2.1.8"/>
    </reaction>
</comment>
<dbReference type="EMBL" id="QPIE01000007">
    <property type="protein sequence ID" value="RCU42376.1"/>
    <property type="molecule type" value="Genomic_DNA"/>
</dbReference>
<dbReference type="InterPro" id="IPR046357">
    <property type="entry name" value="PPIase_dom_sf"/>
</dbReference>
<dbReference type="Gene3D" id="3.10.50.40">
    <property type="match status" value="1"/>
</dbReference>
<feature type="domain" description="PPIase FKBP-type" evidence="4">
    <location>
        <begin position="125"/>
        <end position="166"/>
    </location>
</feature>
<dbReference type="EC" id="5.2.1.8" evidence="2"/>
<keyword evidence="6" id="KW-1185">Reference proteome</keyword>
<keyword evidence="3" id="KW-0413">Isomerase</keyword>
<dbReference type="AlphaFoldDB" id="A0A368MWJ0"/>
<sequence>MKKIILFSTFLALAGCQQKQEVYAPVSGSSVKQKAAVSQERAKNLNKLEREQIEDWIAGQKEKFYPTSMNYWVNRENFSEREKSPEETVVSYGYYISDFSGIQLYDQPKGYRDVPLSKFPTELTAVEDALKYMNPGEEVTLLVPSVLAYGTYGDGEKITNDIPLIITLKRIK</sequence>
<dbReference type="Proteomes" id="UP000252172">
    <property type="component" value="Unassembled WGS sequence"/>
</dbReference>
<dbReference type="PROSITE" id="PS51257">
    <property type="entry name" value="PROKAR_LIPOPROTEIN"/>
    <property type="match status" value="1"/>
</dbReference>
<reference evidence="5 6" key="1">
    <citation type="submission" date="2018-07" db="EMBL/GenBank/DDBJ databases">
        <title>Chryseobacterium lacus sp. nov., isolated from lake water.</title>
        <authorList>
            <person name="Li C.-M."/>
        </authorList>
    </citation>
    <scope>NUCLEOTIDE SEQUENCE [LARGE SCALE GENOMIC DNA]</scope>
    <source>
        <strain evidence="5 6">YLOS41</strain>
    </source>
</reference>
<dbReference type="Pfam" id="PF00254">
    <property type="entry name" value="FKBP_C"/>
    <property type="match status" value="1"/>
</dbReference>
<organism evidence="5 6">
    <name type="scientific">Chryseobacterium lacus</name>
    <dbReference type="NCBI Taxonomy" id="2058346"/>
    <lineage>
        <taxon>Bacteria</taxon>
        <taxon>Pseudomonadati</taxon>
        <taxon>Bacteroidota</taxon>
        <taxon>Flavobacteriia</taxon>
        <taxon>Flavobacteriales</taxon>
        <taxon>Weeksellaceae</taxon>
        <taxon>Chryseobacterium group</taxon>
        <taxon>Chryseobacterium</taxon>
    </lineage>
</organism>
<name>A0A368MWJ0_9FLAO</name>
<dbReference type="OrthoDB" id="1093155at2"/>
<dbReference type="GO" id="GO:0003755">
    <property type="term" value="F:peptidyl-prolyl cis-trans isomerase activity"/>
    <property type="evidence" value="ECO:0007669"/>
    <property type="project" value="UniProtKB-KW"/>
</dbReference>